<dbReference type="OrthoDB" id="4337860at2"/>
<dbReference type="Proteomes" id="UP000198875">
    <property type="component" value="Unassembled WGS sequence"/>
</dbReference>
<dbReference type="InterPro" id="IPR003346">
    <property type="entry name" value="Transposase_20"/>
</dbReference>
<dbReference type="PANTHER" id="PTHR33055">
    <property type="entry name" value="TRANSPOSASE FOR INSERTION SEQUENCE ELEMENT IS1111A"/>
    <property type="match status" value="1"/>
</dbReference>
<dbReference type="Pfam" id="PF02371">
    <property type="entry name" value="Transposase_20"/>
    <property type="match status" value="1"/>
</dbReference>
<evidence type="ECO:0000313" key="4">
    <source>
        <dbReference type="Proteomes" id="UP000198875"/>
    </source>
</evidence>
<sequence>MTVNYVIGVDVHKHNHTFVAVDCTGRKLATKSVQATTAGHQMALRWARTTCPGSRLWGVEDLRGLSCRLEAELLDAGESVVRVPPKLTARQRASARTVGKSDPIDALAVARAVLREPDLPTARHDAYSRDMKLLVDYRDTLLTTRTAITNRVLGRLHELAPEHSSTRLVLCYANHRRVAQALLQSHTGLLAELIRADLTQIATASDHINSLEKRIKDAVQRGASALVGIDGCGPLMAAKIIGETADVSRFTNEAKYACYAGVAPIPHWSGGTPVHIRATRSGNRQLNRALHTIAMIQIRHGGRGEHYYRRRIADGDTHRQALRCLKRHLCRTVYRALITDTKSRATAASN</sequence>
<organism evidence="3 4">
    <name type="scientific">Mycobacterium bohemicum DSM 44277</name>
    <dbReference type="NCBI Taxonomy" id="1236609"/>
    <lineage>
        <taxon>Bacteria</taxon>
        <taxon>Bacillati</taxon>
        <taxon>Actinomycetota</taxon>
        <taxon>Actinomycetes</taxon>
        <taxon>Mycobacteriales</taxon>
        <taxon>Mycobacteriaceae</taxon>
        <taxon>Mycobacterium</taxon>
    </lineage>
</organism>
<dbReference type="GO" id="GO:0006313">
    <property type="term" value="P:DNA transposition"/>
    <property type="evidence" value="ECO:0007669"/>
    <property type="project" value="InterPro"/>
</dbReference>
<feature type="domain" description="Transposase IS116/IS110/IS902 C-terminal" evidence="2">
    <location>
        <begin position="225"/>
        <end position="309"/>
    </location>
</feature>
<dbReference type="GO" id="GO:0003677">
    <property type="term" value="F:DNA binding"/>
    <property type="evidence" value="ECO:0007669"/>
    <property type="project" value="InterPro"/>
</dbReference>
<dbReference type="PANTHER" id="PTHR33055:SF16">
    <property type="entry name" value="TRANSPOSASE FOR INSERTION SEQUENCE ELEMENT IS1547"/>
    <property type="match status" value="1"/>
</dbReference>
<dbReference type="RefSeq" id="WP_085183364.1">
    <property type="nucleotide sequence ID" value="NZ_CSTD01000002.1"/>
</dbReference>
<proteinExistence type="predicted"/>
<evidence type="ECO:0000313" key="3">
    <source>
        <dbReference type="EMBL" id="CPR10897.1"/>
    </source>
</evidence>
<dbReference type="GO" id="GO:0004803">
    <property type="term" value="F:transposase activity"/>
    <property type="evidence" value="ECO:0007669"/>
    <property type="project" value="InterPro"/>
</dbReference>
<dbReference type="Pfam" id="PF01548">
    <property type="entry name" value="DEDD_Tnp_IS110"/>
    <property type="match status" value="1"/>
</dbReference>
<accession>A0A0U0W783</accession>
<dbReference type="AlphaFoldDB" id="A0A0U0W783"/>
<dbReference type="NCBIfam" id="NF033542">
    <property type="entry name" value="transpos_IS110"/>
    <property type="match status" value="1"/>
</dbReference>
<dbReference type="InterPro" id="IPR047650">
    <property type="entry name" value="Transpos_IS110"/>
</dbReference>
<protein>
    <submittedName>
        <fullName evidence="3">Transposase</fullName>
    </submittedName>
</protein>
<dbReference type="EMBL" id="CSTD01000002">
    <property type="protein sequence ID" value="CPR10897.1"/>
    <property type="molecule type" value="Genomic_DNA"/>
</dbReference>
<feature type="domain" description="Transposase IS110-like N-terminal" evidence="1">
    <location>
        <begin position="7"/>
        <end position="161"/>
    </location>
</feature>
<reference evidence="3 4" key="1">
    <citation type="submission" date="2015-03" db="EMBL/GenBank/DDBJ databases">
        <authorList>
            <person name="Murphy D."/>
        </authorList>
    </citation>
    <scope>NUCLEOTIDE SEQUENCE [LARGE SCALE GENOMIC DNA]</scope>
    <source>
        <strain evidence="3 4">DSM 44277</strain>
    </source>
</reference>
<dbReference type="InterPro" id="IPR002525">
    <property type="entry name" value="Transp_IS110-like_N"/>
</dbReference>
<evidence type="ECO:0000259" key="1">
    <source>
        <dbReference type="Pfam" id="PF01548"/>
    </source>
</evidence>
<name>A0A0U0W783_MYCBE</name>
<gene>
    <name evidence="3" type="ORF">BN971_02171</name>
</gene>
<evidence type="ECO:0000259" key="2">
    <source>
        <dbReference type="Pfam" id="PF02371"/>
    </source>
</evidence>